<evidence type="ECO:0000256" key="11">
    <source>
        <dbReference type="RuleBase" id="RU003357"/>
    </source>
</evidence>
<comment type="subcellular location">
    <subcellularLocation>
        <location evidence="1 10">Cell outer membrane</location>
        <topology evidence="1 10">Multi-pass membrane protein</topology>
    </subcellularLocation>
</comment>
<dbReference type="Gene3D" id="2.170.130.10">
    <property type="entry name" value="TonB-dependent receptor, plug domain"/>
    <property type="match status" value="1"/>
</dbReference>
<evidence type="ECO:0000256" key="3">
    <source>
        <dbReference type="ARBA" id="ARBA00022452"/>
    </source>
</evidence>
<keyword evidence="2 10" id="KW-0813">Transport</keyword>
<evidence type="ECO:0000259" key="14">
    <source>
        <dbReference type="Pfam" id="PF07715"/>
    </source>
</evidence>
<dbReference type="PANTHER" id="PTHR30069">
    <property type="entry name" value="TONB-DEPENDENT OUTER MEMBRANE RECEPTOR"/>
    <property type="match status" value="1"/>
</dbReference>
<name>A0A2M7JBT6_9BACT</name>
<keyword evidence="7 10" id="KW-0472">Membrane</keyword>
<evidence type="ECO:0000313" key="16">
    <source>
        <dbReference type="Proteomes" id="UP000229297"/>
    </source>
</evidence>
<keyword evidence="9 10" id="KW-0998">Cell outer membrane</keyword>
<organism evidence="15 16">
    <name type="scientific">Candidatus Desantisbacteria bacterium CG_4_8_14_3_um_filter_40_12</name>
    <dbReference type="NCBI Taxonomy" id="1974545"/>
    <lineage>
        <taxon>Bacteria</taxon>
        <taxon>Candidatus Desantisiibacteriota</taxon>
    </lineage>
</organism>
<comment type="caution">
    <text evidence="15">The sequence shown here is derived from an EMBL/GenBank/DDBJ whole genome shotgun (WGS) entry which is preliminary data.</text>
</comment>
<dbReference type="InterPro" id="IPR037066">
    <property type="entry name" value="Plug_dom_sf"/>
</dbReference>
<keyword evidence="4 10" id="KW-0812">Transmembrane</keyword>
<gene>
    <name evidence="15" type="ORF">COZ71_06225</name>
</gene>
<dbReference type="PROSITE" id="PS52016">
    <property type="entry name" value="TONB_DEPENDENT_REC_3"/>
    <property type="match status" value="1"/>
</dbReference>
<feature type="signal peptide" evidence="12">
    <location>
        <begin position="1"/>
        <end position="19"/>
    </location>
</feature>
<dbReference type="Pfam" id="PF00593">
    <property type="entry name" value="TonB_dep_Rec_b-barrel"/>
    <property type="match status" value="1"/>
</dbReference>
<comment type="similarity">
    <text evidence="10 11">Belongs to the TonB-dependent receptor family.</text>
</comment>
<dbReference type="AlphaFoldDB" id="A0A2M7JBT6"/>
<keyword evidence="5 12" id="KW-0732">Signal</keyword>
<evidence type="ECO:0000256" key="12">
    <source>
        <dbReference type="SAM" id="SignalP"/>
    </source>
</evidence>
<feature type="domain" description="TonB-dependent receptor-like beta-barrel" evidence="13">
    <location>
        <begin position="278"/>
        <end position="712"/>
    </location>
</feature>
<dbReference type="Proteomes" id="UP000229297">
    <property type="component" value="Unassembled WGS sequence"/>
</dbReference>
<reference evidence="16" key="1">
    <citation type="submission" date="2017-09" db="EMBL/GenBank/DDBJ databases">
        <title>Depth-based differentiation of microbial function through sediment-hosted aquifers and enrichment of novel symbionts in the deep terrestrial subsurface.</title>
        <authorList>
            <person name="Probst A.J."/>
            <person name="Ladd B."/>
            <person name="Jarett J.K."/>
            <person name="Geller-Mcgrath D.E."/>
            <person name="Sieber C.M.K."/>
            <person name="Emerson J.B."/>
            <person name="Anantharaman K."/>
            <person name="Thomas B.C."/>
            <person name="Malmstrom R."/>
            <person name="Stieglmeier M."/>
            <person name="Klingl A."/>
            <person name="Woyke T."/>
            <person name="Ryan C.M."/>
            <person name="Banfield J.F."/>
        </authorList>
    </citation>
    <scope>NUCLEOTIDE SEQUENCE [LARGE SCALE GENOMIC DNA]</scope>
</reference>
<dbReference type="CDD" id="cd01347">
    <property type="entry name" value="ligand_gated_channel"/>
    <property type="match status" value="1"/>
</dbReference>
<evidence type="ECO:0000256" key="10">
    <source>
        <dbReference type="PROSITE-ProRule" id="PRU01360"/>
    </source>
</evidence>
<dbReference type="GO" id="GO:0009279">
    <property type="term" value="C:cell outer membrane"/>
    <property type="evidence" value="ECO:0007669"/>
    <property type="project" value="UniProtKB-SubCell"/>
</dbReference>
<dbReference type="InterPro" id="IPR039426">
    <property type="entry name" value="TonB-dep_rcpt-like"/>
</dbReference>
<sequence>MKGMMFFGLVMGFVGSAFANGTPTITVYGEELEEIVVTATKGEKKIEDVPVSASVVTSNEMEKRKVTFVDEALKYEAGACQKRTKFADTMSRVTLRGFSGGQRTLVLLDGQPLTDPYNGGTYLCNLEIGNIQRIEVVKGPFSSLYGGEAMGGVINIITKTPEKEGFEVKSSVSSFNTYHHILNYGNKMGRLSFSLNLEKITSEGARTDLVTKSVSPGTATTKVSGWEKTQTNTGKSTYLIGDKGKNYWDQTHTGCKFTYCINPNSEFSLSYTGSKREYGYSDPQSNLVDSNGKPIDSGKVELSGQGTMSITPKDFLNSWGGSEPDIWGLGFKTLIGEVALKGKLNLNIRNSFYVSPETGATYHGGQGKLTKTIGSTGYAELQGDIPIKDTLMSIGLNYRQDKVEATDSKVKNWKNKSSGTETTYRIEGNGELMAFYIQSEVEPIKNLILFPGFRYDTWRKYDASMSDKGTTTKYQEQKNSEISPKLGLLYKAGKEYGIYRIDSLRASWGKAFRPPTTYELYRTWVSSSGSSGKTYAGNPELKPETTQSWEVGLDQHVGKMALSATYFASKIDDLIYSKWLTPTYSIKENAGEGKISGFEISGKLKITAELDAFANCTMQNTEITSNPADPKTCGKHFEYVPRKIYNLGLSFHKNTLDASCIWHYTDKTYATSDNIDIVSGVSGAYDAVNTVDLKMGYNLKETMRLSLAVDNLFDKEYYQYYKSPGRTVTVEARYKY</sequence>
<dbReference type="SUPFAM" id="SSF56935">
    <property type="entry name" value="Porins"/>
    <property type="match status" value="1"/>
</dbReference>
<evidence type="ECO:0000256" key="9">
    <source>
        <dbReference type="ARBA" id="ARBA00023237"/>
    </source>
</evidence>
<dbReference type="GO" id="GO:0044718">
    <property type="term" value="P:siderophore transmembrane transport"/>
    <property type="evidence" value="ECO:0007669"/>
    <property type="project" value="TreeGrafter"/>
</dbReference>
<evidence type="ECO:0000256" key="6">
    <source>
        <dbReference type="ARBA" id="ARBA00023077"/>
    </source>
</evidence>
<evidence type="ECO:0000256" key="1">
    <source>
        <dbReference type="ARBA" id="ARBA00004571"/>
    </source>
</evidence>
<evidence type="ECO:0000256" key="4">
    <source>
        <dbReference type="ARBA" id="ARBA00022692"/>
    </source>
</evidence>
<dbReference type="Pfam" id="PF07715">
    <property type="entry name" value="Plug"/>
    <property type="match status" value="1"/>
</dbReference>
<evidence type="ECO:0008006" key="17">
    <source>
        <dbReference type="Google" id="ProtNLM"/>
    </source>
</evidence>
<evidence type="ECO:0000256" key="8">
    <source>
        <dbReference type="ARBA" id="ARBA00023170"/>
    </source>
</evidence>
<evidence type="ECO:0000259" key="13">
    <source>
        <dbReference type="Pfam" id="PF00593"/>
    </source>
</evidence>
<keyword evidence="6 11" id="KW-0798">TonB box</keyword>
<evidence type="ECO:0000313" key="15">
    <source>
        <dbReference type="EMBL" id="PIX16890.1"/>
    </source>
</evidence>
<protein>
    <recommendedName>
        <fullName evidence="17">TonB-dependent receptor</fullName>
    </recommendedName>
</protein>
<keyword evidence="3 10" id="KW-1134">Transmembrane beta strand</keyword>
<evidence type="ECO:0000256" key="2">
    <source>
        <dbReference type="ARBA" id="ARBA00022448"/>
    </source>
</evidence>
<feature type="domain" description="TonB-dependent receptor plug" evidence="14">
    <location>
        <begin position="46"/>
        <end position="153"/>
    </location>
</feature>
<dbReference type="EMBL" id="PFIC01000169">
    <property type="protein sequence ID" value="PIX16890.1"/>
    <property type="molecule type" value="Genomic_DNA"/>
</dbReference>
<dbReference type="InterPro" id="IPR000531">
    <property type="entry name" value="Beta-barrel_TonB"/>
</dbReference>
<evidence type="ECO:0000256" key="5">
    <source>
        <dbReference type="ARBA" id="ARBA00022729"/>
    </source>
</evidence>
<dbReference type="GO" id="GO:0015344">
    <property type="term" value="F:siderophore uptake transmembrane transporter activity"/>
    <property type="evidence" value="ECO:0007669"/>
    <property type="project" value="TreeGrafter"/>
</dbReference>
<keyword evidence="8" id="KW-0675">Receptor</keyword>
<dbReference type="PANTHER" id="PTHR30069:SF29">
    <property type="entry name" value="HEMOGLOBIN AND HEMOGLOBIN-HAPTOGLOBIN-BINDING PROTEIN 1-RELATED"/>
    <property type="match status" value="1"/>
</dbReference>
<dbReference type="Gene3D" id="2.40.170.20">
    <property type="entry name" value="TonB-dependent receptor, beta-barrel domain"/>
    <property type="match status" value="1"/>
</dbReference>
<proteinExistence type="inferred from homology"/>
<accession>A0A2M7JBT6</accession>
<feature type="chain" id="PRO_5014740529" description="TonB-dependent receptor" evidence="12">
    <location>
        <begin position="20"/>
        <end position="736"/>
    </location>
</feature>
<dbReference type="InterPro" id="IPR036942">
    <property type="entry name" value="Beta-barrel_TonB_sf"/>
</dbReference>
<dbReference type="InterPro" id="IPR012910">
    <property type="entry name" value="Plug_dom"/>
</dbReference>
<evidence type="ECO:0000256" key="7">
    <source>
        <dbReference type="ARBA" id="ARBA00023136"/>
    </source>
</evidence>